<dbReference type="EMBL" id="KZ613949">
    <property type="protein sequence ID" value="PMD37398.1"/>
    <property type="molecule type" value="Genomic_DNA"/>
</dbReference>
<gene>
    <name evidence="1" type="ORF">L207DRAFT_636105</name>
</gene>
<evidence type="ECO:0000313" key="2">
    <source>
        <dbReference type="Proteomes" id="UP000235786"/>
    </source>
</evidence>
<accession>A0A2J6RFX4</accession>
<name>A0A2J6RFX4_HYAVF</name>
<sequence>MAGLKLTLSSELFLELQSLQDCALHTSCLGKGAQQCSTFSWCWASVPERKLGEANRAINSSSMQMKDFLLGEEKVMRDLDKS</sequence>
<evidence type="ECO:0000313" key="1">
    <source>
        <dbReference type="EMBL" id="PMD37398.1"/>
    </source>
</evidence>
<reference evidence="1 2" key="1">
    <citation type="submission" date="2016-04" db="EMBL/GenBank/DDBJ databases">
        <title>A degradative enzymes factory behind the ericoid mycorrhizal symbiosis.</title>
        <authorList>
            <consortium name="DOE Joint Genome Institute"/>
            <person name="Martino E."/>
            <person name="Morin E."/>
            <person name="Grelet G."/>
            <person name="Kuo A."/>
            <person name="Kohler A."/>
            <person name="Daghino S."/>
            <person name="Barry K."/>
            <person name="Choi C."/>
            <person name="Cichocki N."/>
            <person name="Clum A."/>
            <person name="Copeland A."/>
            <person name="Hainaut M."/>
            <person name="Haridas S."/>
            <person name="Labutti K."/>
            <person name="Lindquist E."/>
            <person name="Lipzen A."/>
            <person name="Khouja H.-R."/>
            <person name="Murat C."/>
            <person name="Ohm R."/>
            <person name="Olson A."/>
            <person name="Spatafora J."/>
            <person name="Veneault-Fourrey C."/>
            <person name="Henrissat B."/>
            <person name="Grigoriev I."/>
            <person name="Martin F."/>
            <person name="Perotto S."/>
        </authorList>
    </citation>
    <scope>NUCLEOTIDE SEQUENCE [LARGE SCALE GENOMIC DNA]</scope>
    <source>
        <strain evidence="1 2">F</strain>
    </source>
</reference>
<organism evidence="1 2">
    <name type="scientific">Hyaloscypha variabilis (strain UAMH 11265 / GT02V1 / F)</name>
    <name type="common">Meliniomyces variabilis</name>
    <dbReference type="NCBI Taxonomy" id="1149755"/>
    <lineage>
        <taxon>Eukaryota</taxon>
        <taxon>Fungi</taxon>
        <taxon>Dikarya</taxon>
        <taxon>Ascomycota</taxon>
        <taxon>Pezizomycotina</taxon>
        <taxon>Leotiomycetes</taxon>
        <taxon>Helotiales</taxon>
        <taxon>Hyaloscyphaceae</taxon>
        <taxon>Hyaloscypha</taxon>
        <taxon>Hyaloscypha variabilis</taxon>
    </lineage>
</organism>
<dbReference type="Proteomes" id="UP000235786">
    <property type="component" value="Unassembled WGS sequence"/>
</dbReference>
<proteinExistence type="predicted"/>
<dbReference type="AlphaFoldDB" id="A0A2J6RFX4"/>
<protein>
    <submittedName>
        <fullName evidence="1">Uncharacterized protein</fullName>
    </submittedName>
</protein>
<keyword evidence="2" id="KW-1185">Reference proteome</keyword>